<accession>A0A7C1SV18</accession>
<dbReference type="PANTHER" id="PTHR30437">
    <property type="entry name" value="TRANSCRIPTION ELONGATION FACTOR GREA"/>
    <property type="match status" value="1"/>
</dbReference>
<dbReference type="Proteomes" id="UP000885744">
    <property type="component" value="Unassembled WGS sequence"/>
</dbReference>
<feature type="non-terminal residue" evidence="10">
    <location>
        <position position="1"/>
    </location>
</feature>
<dbReference type="InterPro" id="IPR036953">
    <property type="entry name" value="GreA/GreB_C_sf"/>
</dbReference>
<dbReference type="GO" id="GO:0006354">
    <property type="term" value="P:DNA-templated transcription elongation"/>
    <property type="evidence" value="ECO:0007669"/>
    <property type="project" value="TreeGrafter"/>
</dbReference>
<keyword evidence="10" id="KW-0251">Elongation factor</keyword>
<dbReference type="FunFam" id="3.10.50.30:FF:000001">
    <property type="entry name" value="Transcription elongation factor GreA"/>
    <property type="match status" value="1"/>
</dbReference>
<dbReference type="InterPro" id="IPR022691">
    <property type="entry name" value="Tscrpt_elong_fac_GreA/B_N"/>
</dbReference>
<dbReference type="InterPro" id="IPR001437">
    <property type="entry name" value="Tscrpt_elong_fac_GreA/B_C"/>
</dbReference>
<dbReference type="Pfam" id="PF03449">
    <property type="entry name" value="GreA_GreB_N"/>
    <property type="match status" value="1"/>
</dbReference>
<protein>
    <recommendedName>
        <fullName evidence="2 7">Transcription elongation factor GreA</fullName>
    </recommendedName>
</protein>
<dbReference type="Pfam" id="PF01272">
    <property type="entry name" value="GreA_GreB"/>
    <property type="match status" value="1"/>
</dbReference>
<proteinExistence type="inferred from homology"/>
<comment type="similarity">
    <text evidence="1 7">Belongs to the GreA/GreB family.</text>
</comment>
<sequence>VYLTKGGQKKIQKEYDQLVNARRKEVAEKLQKARELGDVSENAAYDAAREEQSFVEGRITELDDILRRVEVVKEKAGGEIAIGSTVLVHLDGDEQEFTVVGAHEADPASGKISHESPLGQALIGKKVDEKIEVKAPVGKLTYRIVKIK</sequence>
<evidence type="ECO:0000259" key="9">
    <source>
        <dbReference type="Pfam" id="PF03449"/>
    </source>
</evidence>
<keyword evidence="4 7" id="KW-0238">DNA-binding</keyword>
<dbReference type="InterPro" id="IPR006359">
    <property type="entry name" value="Tscrpt_elong_fac_GreA"/>
</dbReference>
<evidence type="ECO:0000259" key="8">
    <source>
        <dbReference type="Pfam" id="PF01272"/>
    </source>
</evidence>
<dbReference type="GO" id="GO:0070063">
    <property type="term" value="F:RNA polymerase binding"/>
    <property type="evidence" value="ECO:0007669"/>
    <property type="project" value="InterPro"/>
</dbReference>
<evidence type="ECO:0000256" key="1">
    <source>
        <dbReference type="ARBA" id="ARBA00008213"/>
    </source>
</evidence>
<dbReference type="InterPro" id="IPR023459">
    <property type="entry name" value="Tscrpt_elong_fac_GreA/B_fam"/>
</dbReference>
<evidence type="ECO:0000256" key="5">
    <source>
        <dbReference type="ARBA" id="ARBA00023163"/>
    </source>
</evidence>
<reference evidence="10" key="1">
    <citation type="journal article" date="2020" name="mSystems">
        <title>Genome- and Community-Level Interaction Insights into Carbon Utilization and Element Cycling Functions of Hydrothermarchaeota in Hydrothermal Sediment.</title>
        <authorList>
            <person name="Zhou Z."/>
            <person name="Liu Y."/>
            <person name="Xu W."/>
            <person name="Pan J."/>
            <person name="Luo Z.H."/>
            <person name="Li M."/>
        </authorList>
    </citation>
    <scope>NUCLEOTIDE SEQUENCE [LARGE SCALE GENOMIC DNA]</scope>
    <source>
        <strain evidence="10">HyVt-365</strain>
    </source>
</reference>
<dbReference type="EMBL" id="DRHH01000017">
    <property type="protein sequence ID" value="HEB13876.1"/>
    <property type="molecule type" value="Genomic_DNA"/>
</dbReference>
<evidence type="ECO:0000313" key="10">
    <source>
        <dbReference type="EMBL" id="HEB13876.1"/>
    </source>
</evidence>
<organism evidence="10">
    <name type="scientific">candidate division WWE3 bacterium</name>
    <dbReference type="NCBI Taxonomy" id="2053526"/>
    <lineage>
        <taxon>Bacteria</taxon>
        <taxon>Katanobacteria</taxon>
    </lineage>
</organism>
<evidence type="ECO:0000256" key="7">
    <source>
        <dbReference type="RuleBase" id="RU000556"/>
    </source>
</evidence>
<dbReference type="SUPFAM" id="SSF54534">
    <property type="entry name" value="FKBP-like"/>
    <property type="match status" value="1"/>
</dbReference>
<dbReference type="HAMAP" id="MF_00105">
    <property type="entry name" value="GreA_GreB"/>
    <property type="match status" value="1"/>
</dbReference>
<dbReference type="InterPro" id="IPR018151">
    <property type="entry name" value="TF_GreA/GreB_CS"/>
</dbReference>
<evidence type="ECO:0000256" key="2">
    <source>
        <dbReference type="ARBA" id="ARBA00013729"/>
    </source>
</evidence>
<dbReference type="GO" id="GO:0032784">
    <property type="term" value="P:regulation of DNA-templated transcription elongation"/>
    <property type="evidence" value="ECO:0007669"/>
    <property type="project" value="InterPro"/>
</dbReference>
<gene>
    <name evidence="10" type="primary">greA</name>
    <name evidence="10" type="ORF">ENI09_00485</name>
</gene>
<dbReference type="InterPro" id="IPR028624">
    <property type="entry name" value="Tscrpt_elong_fac_GreA/B"/>
</dbReference>
<dbReference type="InterPro" id="IPR036805">
    <property type="entry name" value="Tscrpt_elong_fac_GreA/B_N_sf"/>
</dbReference>
<dbReference type="AlphaFoldDB" id="A0A7C1SV18"/>
<dbReference type="FunFam" id="1.10.287.180:FF:000001">
    <property type="entry name" value="Transcription elongation factor GreA"/>
    <property type="match status" value="1"/>
</dbReference>
<keyword evidence="3 7" id="KW-0805">Transcription regulation</keyword>
<keyword evidence="10" id="KW-0648">Protein biosynthesis</keyword>
<name>A0A7C1SV18_UNCKA</name>
<evidence type="ECO:0000256" key="3">
    <source>
        <dbReference type="ARBA" id="ARBA00023015"/>
    </source>
</evidence>
<dbReference type="PANTHER" id="PTHR30437:SF4">
    <property type="entry name" value="TRANSCRIPTION ELONGATION FACTOR GREA"/>
    <property type="match status" value="1"/>
</dbReference>
<dbReference type="NCBIfam" id="NF001263">
    <property type="entry name" value="PRK00226.1-4"/>
    <property type="match status" value="1"/>
</dbReference>
<dbReference type="SUPFAM" id="SSF46557">
    <property type="entry name" value="GreA transcript cleavage protein, N-terminal domain"/>
    <property type="match status" value="1"/>
</dbReference>
<dbReference type="PROSITE" id="PS00830">
    <property type="entry name" value="GREAB_2"/>
    <property type="match status" value="1"/>
</dbReference>
<dbReference type="GO" id="GO:0003677">
    <property type="term" value="F:DNA binding"/>
    <property type="evidence" value="ECO:0007669"/>
    <property type="project" value="UniProtKB-KW"/>
</dbReference>
<keyword evidence="5 7" id="KW-0804">Transcription</keyword>
<feature type="domain" description="Transcription elongation factor GreA/GreB N-terminal" evidence="9">
    <location>
        <begin position="1"/>
        <end position="71"/>
    </location>
</feature>
<evidence type="ECO:0000256" key="6">
    <source>
        <dbReference type="ARBA" id="ARBA00024916"/>
    </source>
</evidence>
<feature type="domain" description="Transcription elongation factor GreA/GreB C-terminal" evidence="8">
    <location>
        <begin position="78"/>
        <end position="148"/>
    </location>
</feature>
<evidence type="ECO:0000256" key="4">
    <source>
        <dbReference type="ARBA" id="ARBA00023125"/>
    </source>
</evidence>
<dbReference type="GO" id="GO:0003746">
    <property type="term" value="F:translation elongation factor activity"/>
    <property type="evidence" value="ECO:0007669"/>
    <property type="project" value="UniProtKB-KW"/>
</dbReference>
<dbReference type="PIRSF" id="PIRSF006092">
    <property type="entry name" value="GreA_GreB"/>
    <property type="match status" value="1"/>
</dbReference>
<dbReference type="NCBIfam" id="TIGR01462">
    <property type="entry name" value="greA"/>
    <property type="match status" value="1"/>
</dbReference>
<dbReference type="Gene3D" id="3.10.50.30">
    <property type="entry name" value="Transcription elongation factor, GreA/GreB, C-terminal domain"/>
    <property type="match status" value="1"/>
</dbReference>
<comment type="function">
    <text evidence="6 7">Necessary for efficient RNA polymerase transcription elongation past template-encoded arresting sites. The arresting sites in DNA have the property of trapping a certain fraction of elongating RNA polymerases that pass through, resulting in locked ternary complexes. Cleavage of the nascent transcript by cleavage factors such as GreA or GreB allows the resumption of elongation from the new 3'terminus. GreA releases sequences of 2 to 3 nucleotides.</text>
</comment>
<comment type="caution">
    <text evidence="10">The sequence shown here is derived from an EMBL/GenBank/DDBJ whole genome shotgun (WGS) entry which is preliminary data.</text>
</comment>
<dbReference type="Gene3D" id="1.10.287.180">
    <property type="entry name" value="Transcription elongation factor, GreA/GreB, N-terminal domain"/>
    <property type="match status" value="1"/>
</dbReference>